<comment type="caution">
    <text evidence="4">The sequence shown here is derived from an EMBL/GenBank/DDBJ whole genome shotgun (WGS) entry which is preliminary data.</text>
</comment>
<evidence type="ECO:0000313" key="4">
    <source>
        <dbReference type="EMBL" id="KAL2098023.1"/>
    </source>
</evidence>
<dbReference type="Pfam" id="PF00059">
    <property type="entry name" value="Lectin_C"/>
    <property type="match status" value="1"/>
</dbReference>
<gene>
    <name evidence="4" type="ORF">ACEWY4_007230</name>
</gene>
<evidence type="ECO:0000256" key="2">
    <source>
        <dbReference type="SAM" id="Coils"/>
    </source>
</evidence>
<feature type="coiled-coil region" evidence="2">
    <location>
        <begin position="70"/>
        <end position="97"/>
    </location>
</feature>
<dbReference type="PROSITE" id="PS50041">
    <property type="entry name" value="C_TYPE_LECTIN_2"/>
    <property type="match status" value="1"/>
</dbReference>
<dbReference type="EMBL" id="JBHFQA010000006">
    <property type="protein sequence ID" value="KAL2098023.1"/>
    <property type="molecule type" value="Genomic_DNA"/>
</dbReference>
<dbReference type="InterPro" id="IPR050111">
    <property type="entry name" value="C-type_lectin/snaclec_domain"/>
</dbReference>
<dbReference type="Gene3D" id="3.10.100.10">
    <property type="entry name" value="Mannose-Binding Protein A, subunit A"/>
    <property type="match status" value="1"/>
</dbReference>
<keyword evidence="2" id="KW-0175">Coiled coil</keyword>
<feature type="domain" description="C-type lectin" evidence="3">
    <location>
        <begin position="113"/>
        <end position="245"/>
    </location>
</feature>
<dbReference type="InterPro" id="IPR001304">
    <property type="entry name" value="C-type_lectin-like"/>
</dbReference>
<accession>A0ABD1KFV6</accession>
<evidence type="ECO:0000313" key="5">
    <source>
        <dbReference type="Proteomes" id="UP001591681"/>
    </source>
</evidence>
<organism evidence="4 5">
    <name type="scientific">Coilia grayii</name>
    <name type="common">Gray's grenadier anchovy</name>
    <dbReference type="NCBI Taxonomy" id="363190"/>
    <lineage>
        <taxon>Eukaryota</taxon>
        <taxon>Metazoa</taxon>
        <taxon>Chordata</taxon>
        <taxon>Craniata</taxon>
        <taxon>Vertebrata</taxon>
        <taxon>Euteleostomi</taxon>
        <taxon>Actinopterygii</taxon>
        <taxon>Neopterygii</taxon>
        <taxon>Teleostei</taxon>
        <taxon>Clupei</taxon>
        <taxon>Clupeiformes</taxon>
        <taxon>Clupeoidei</taxon>
        <taxon>Engraulidae</taxon>
        <taxon>Coilinae</taxon>
        <taxon>Coilia</taxon>
    </lineage>
</organism>
<proteinExistence type="predicted"/>
<dbReference type="SUPFAM" id="SSF56436">
    <property type="entry name" value="C-type lectin-like"/>
    <property type="match status" value="1"/>
</dbReference>
<keyword evidence="1" id="KW-0430">Lectin</keyword>
<protein>
    <recommendedName>
        <fullName evidence="3">C-type lectin domain-containing protein</fullName>
    </recommendedName>
</protein>
<dbReference type="GO" id="GO:0030246">
    <property type="term" value="F:carbohydrate binding"/>
    <property type="evidence" value="ECO:0007669"/>
    <property type="project" value="UniProtKB-KW"/>
</dbReference>
<sequence>MFGLRTLYALEAADSQSVIHIVEQLFSKCGARSTGGARRYCSVRGTMDKTQLEKSFYNLSQKSDILENAFGELKQEMDMLQISLNNLSEEIVKLQGIISELVEGRCPESWLRFNSSCYVISAVTTTWNEGRQNCTEKDADLVIINSKAEQEYLNDMVKNFKEVWIGLSDSDNEGMWKWVDGTPLTESLKFWKSGEPNDSNGNEDCAVLSRQTQSSPKPFSVRGNPATLQTWNDIPCYRSLPFICERKLL</sequence>
<keyword evidence="5" id="KW-1185">Reference proteome</keyword>
<dbReference type="InterPro" id="IPR016186">
    <property type="entry name" value="C-type_lectin-like/link_sf"/>
</dbReference>
<evidence type="ECO:0000256" key="1">
    <source>
        <dbReference type="ARBA" id="ARBA00022734"/>
    </source>
</evidence>
<reference evidence="4 5" key="1">
    <citation type="submission" date="2024-09" db="EMBL/GenBank/DDBJ databases">
        <title>A chromosome-level genome assembly of Gray's grenadier anchovy, Coilia grayii.</title>
        <authorList>
            <person name="Fu Z."/>
        </authorList>
    </citation>
    <scope>NUCLEOTIDE SEQUENCE [LARGE SCALE GENOMIC DNA]</scope>
    <source>
        <strain evidence="4">G4</strain>
        <tissue evidence="4">Muscle</tissue>
    </source>
</reference>
<dbReference type="InterPro" id="IPR016187">
    <property type="entry name" value="CTDL_fold"/>
</dbReference>
<dbReference type="AlphaFoldDB" id="A0ABD1KFV6"/>
<evidence type="ECO:0000259" key="3">
    <source>
        <dbReference type="PROSITE" id="PS50041"/>
    </source>
</evidence>
<dbReference type="PANTHER" id="PTHR22803">
    <property type="entry name" value="MANNOSE, PHOSPHOLIPASE, LECTIN RECEPTOR RELATED"/>
    <property type="match status" value="1"/>
</dbReference>
<dbReference type="InterPro" id="IPR033989">
    <property type="entry name" value="CD209-like_CTLD"/>
</dbReference>
<dbReference type="Gene3D" id="1.20.5.1000">
    <property type="entry name" value="arf6 gtpase in complex with a specific effector, jip4"/>
    <property type="match status" value="1"/>
</dbReference>
<name>A0ABD1KFV6_9TELE</name>
<dbReference type="Proteomes" id="UP001591681">
    <property type="component" value="Unassembled WGS sequence"/>
</dbReference>
<dbReference type="CDD" id="cd03590">
    <property type="entry name" value="CLECT_DC-SIGN_like"/>
    <property type="match status" value="1"/>
</dbReference>
<dbReference type="SMART" id="SM00034">
    <property type="entry name" value="CLECT"/>
    <property type="match status" value="1"/>
</dbReference>